<feature type="domain" description="BPTI/Kunitz inhibitor" evidence="2">
    <location>
        <begin position="87"/>
        <end position="142"/>
    </location>
</feature>
<feature type="chain" id="PRO_5037549082" evidence="1">
    <location>
        <begin position="32"/>
        <end position="143"/>
    </location>
</feature>
<keyword evidence="3" id="KW-1185">Reference proteome</keyword>
<dbReference type="InterPro" id="IPR036880">
    <property type="entry name" value="Kunitz_BPTI_sf"/>
</dbReference>
<dbReference type="CDD" id="cd00109">
    <property type="entry name" value="Kunitz-type"/>
    <property type="match status" value="1"/>
</dbReference>
<sequence length="143" mass="16020">MPQIRRSSKMVEAVLLLSFTSITLLFQTVQPSTPGGPNSEHGVQCNAPWRPNLIGTLEKCSTEKKDCQEGYQCIDVGFCCPDKETVCRMDTDSGHESAAEVYKHFRRYAYNTGLGSCTIFSYFGAGGNFNNFRKFSECKKFCQ</sequence>
<proteinExistence type="predicted"/>
<dbReference type="WBParaSite" id="Gr19_v10_g2174.t1">
    <property type="protein sequence ID" value="Gr19_v10_g2174.t1"/>
    <property type="gene ID" value="Gr19_v10_g2174"/>
</dbReference>
<dbReference type="AlphaFoldDB" id="A0A914HL92"/>
<evidence type="ECO:0000259" key="2">
    <source>
        <dbReference type="PROSITE" id="PS50279"/>
    </source>
</evidence>
<organism evidence="3 4">
    <name type="scientific">Globodera rostochiensis</name>
    <name type="common">Golden nematode worm</name>
    <name type="synonym">Heterodera rostochiensis</name>
    <dbReference type="NCBI Taxonomy" id="31243"/>
    <lineage>
        <taxon>Eukaryota</taxon>
        <taxon>Metazoa</taxon>
        <taxon>Ecdysozoa</taxon>
        <taxon>Nematoda</taxon>
        <taxon>Chromadorea</taxon>
        <taxon>Rhabditida</taxon>
        <taxon>Tylenchina</taxon>
        <taxon>Tylenchomorpha</taxon>
        <taxon>Tylenchoidea</taxon>
        <taxon>Heteroderidae</taxon>
        <taxon>Heteroderinae</taxon>
        <taxon>Globodera</taxon>
    </lineage>
</organism>
<dbReference type="PANTHER" id="PTHR46339">
    <property type="entry name" value="PROTEIN CBG15282-RELATED"/>
    <property type="match status" value="1"/>
</dbReference>
<dbReference type="Pfam" id="PF00014">
    <property type="entry name" value="Kunitz_BPTI"/>
    <property type="match status" value="1"/>
</dbReference>
<evidence type="ECO:0000313" key="3">
    <source>
        <dbReference type="Proteomes" id="UP000887572"/>
    </source>
</evidence>
<evidence type="ECO:0000256" key="1">
    <source>
        <dbReference type="SAM" id="SignalP"/>
    </source>
</evidence>
<dbReference type="SUPFAM" id="SSF57362">
    <property type="entry name" value="BPTI-like"/>
    <property type="match status" value="1"/>
</dbReference>
<dbReference type="InterPro" id="IPR053014">
    <property type="entry name" value="Cuticle_assoc_divergent"/>
</dbReference>
<accession>A0A914HL92</accession>
<protein>
    <submittedName>
        <fullName evidence="4">BPTI/Kunitz inhibitor domain-containing protein</fullName>
    </submittedName>
</protein>
<dbReference type="SMART" id="SM00131">
    <property type="entry name" value="KU"/>
    <property type="match status" value="1"/>
</dbReference>
<dbReference type="GO" id="GO:0004867">
    <property type="term" value="F:serine-type endopeptidase inhibitor activity"/>
    <property type="evidence" value="ECO:0007669"/>
    <property type="project" value="InterPro"/>
</dbReference>
<dbReference type="PROSITE" id="PS50279">
    <property type="entry name" value="BPTI_KUNITZ_2"/>
    <property type="match status" value="1"/>
</dbReference>
<feature type="signal peptide" evidence="1">
    <location>
        <begin position="1"/>
        <end position="31"/>
    </location>
</feature>
<dbReference type="Proteomes" id="UP000887572">
    <property type="component" value="Unplaced"/>
</dbReference>
<evidence type="ECO:0000313" key="4">
    <source>
        <dbReference type="WBParaSite" id="Gr19_v10_g2174.t1"/>
    </source>
</evidence>
<keyword evidence="1" id="KW-0732">Signal</keyword>
<reference evidence="4" key="1">
    <citation type="submission" date="2022-11" db="UniProtKB">
        <authorList>
            <consortium name="WormBaseParasite"/>
        </authorList>
    </citation>
    <scope>IDENTIFICATION</scope>
</reference>
<dbReference type="InterPro" id="IPR002223">
    <property type="entry name" value="Kunitz_BPTI"/>
</dbReference>
<name>A0A914HL92_GLORO</name>
<dbReference type="Gene3D" id="4.10.410.10">
    <property type="entry name" value="Pancreatic trypsin inhibitor Kunitz domain"/>
    <property type="match status" value="1"/>
</dbReference>